<dbReference type="InterPro" id="IPR005467">
    <property type="entry name" value="His_kinase_dom"/>
</dbReference>
<keyword evidence="4" id="KW-1003">Cell membrane</keyword>
<evidence type="ECO:0000256" key="9">
    <source>
        <dbReference type="ARBA" id="ARBA00022777"/>
    </source>
</evidence>
<dbReference type="InterPro" id="IPR050398">
    <property type="entry name" value="HssS/ArlS-like"/>
</dbReference>
<feature type="transmembrane region" description="Helical" evidence="14">
    <location>
        <begin position="304"/>
        <end position="325"/>
    </location>
</feature>
<dbReference type="RefSeq" id="WP_118365452.1">
    <property type="nucleotide sequence ID" value="NZ_QRPK01000015.1"/>
</dbReference>
<evidence type="ECO:0000259" key="15">
    <source>
        <dbReference type="PROSITE" id="PS50109"/>
    </source>
</evidence>
<dbReference type="Gene3D" id="3.30.565.10">
    <property type="entry name" value="Histidine kinase-like ATPase, C-terminal domain"/>
    <property type="match status" value="1"/>
</dbReference>
<evidence type="ECO:0000256" key="11">
    <source>
        <dbReference type="ARBA" id="ARBA00022989"/>
    </source>
</evidence>
<dbReference type="InterPro" id="IPR003594">
    <property type="entry name" value="HATPase_dom"/>
</dbReference>
<evidence type="ECO:0000313" key="16">
    <source>
        <dbReference type="EMBL" id="RHM12496.1"/>
    </source>
</evidence>
<dbReference type="PANTHER" id="PTHR45528:SF1">
    <property type="entry name" value="SENSOR HISTIDINE KINASE CPXA"/>
    <property type="match status" value="1"/>
</dbReference>
<comment type="caution">
    <text evidence="16">The sequence shown here is derived from an EMBL/GenBank/DDBJ whole genome shotgun (WGS) entry which is preliminary data.</text>
</comment>
<accession>A0A415PIZ4</accession>
<comment type="subcellular location">
    <subcellularLocation>
        <location evidence="2">Cell membrane</location>
        <topology evidence="2">Multi-pass membrane protein</topology>
    </subcellularLocation>
</comment>
<evidence type="ECO:0000256" key="2">
    <source>
        <dbReference type="ARBA" id="ARBA00004651"/>
    </source>
</evidence>
<dbReference type="GO" id="GO:0000155">
    <property type="term" value="F:phosphorelay sensor kinase activity"/>
    <property type="evidence" value="ECO:0007669"/>
    <property type="project" value="InterPro"/>
</dbReference>
<dbReference type="Pfam" id="PF02518">
    <property type="entry name" value="HATPase_c"/>
    <property type="match status" value="1"/>
</dbReference>
<dbReference type="Gene3D" id="1.10.287.130">
    <property type="match status" value="1"/>
</dbReference>
<evidence type="ECO:0000256" key="12">
    <source>
        <dbReference type="ARBA" id="ARBA00023012"/>
    </source>
</evidence>
<keyword evidence="8" id="KW-0547">Nucleotide-binding</keyword>
<protein>
    <recommendedName>
        <fullName evidence="3">histidine kinase</fullName>
        <ecNumber evidence="3">2.7.13.3</ecNumber>
    </recommendedName>
</protein>
<feature type="transmembrane region" description="Helical" evidence="14">
    <location>
        <begin position="257"/>
        <end position="276"/>
    </location>
</feature>
<keyword evidence="11 14" id="KW-1133">Transmembrane helix</keyword>
<dbReference type="PANTHER" id="PTHR45528">
    <property type="entry name" value="SENSOR HISTIDINE KINASE CPXA"/>
    <property type="match status" value="1"/>
</dbReference>
<evidence type="ECO:0000256" key="13">
    <source>
        <dbReference type="ARBA" id="ARBA00023136"/>
    </source>
</evidence>
<feature type="transmembrane region" description="Helical" evidence="14">
    <location>
        <begin position="370"/>
        <end position="403"/>
    </location>
</feature>
<evidence type="ECO:0000256" key="14">
    <source>
        <dbReference type="SAM" id="Phobius"/>
    </source>
</evidence>
<evidence type="ECO:0000256" key="8">
    <source>
        <dbReference type="ARBA" id="ARBA00022741"/>
    </source>
</evidence>
<feature type="transmembrane region" description="Helical" evidence="14">
    <location>
        <begin position="212"/>
        <end position="236"/>
    </location>
</feature>
<feature type="domain" description="Histidine kinase" evidence="15">
    <location>
        <begin position="474"/>
        <end position="688"/>
    </location>
</feature>
<evidence type="ECO:0000313" key="17">
    <source>
        <dbReference type="Proteomes" id="UP000284868"/>
    </source>
</evidence>
<dbReference type="EC" id="2.7.13.3" evidence="3"/>
<sequence length="688" mass="79098">MEKKKRKNIFIVLFTVMITVMSLIAVSLYDNAKTQGVNRFKDIEYYYEDEFQLFTMNLAMQLDSTYQPFHFPASLPQEEQGYLSQQFHSMLDEVNNFVRNDRQFYYVAKNTKTGEVLTNLKNYSNETFQPLDYSYYIHISYDENGKCMLEGDLKEDIFSALDFDHYREMYAIENISDILVDTPKNIDIQYMLPKIITTYSGISGYANDWTHYSAFSCMLLMIFTCALAFFILVYPIRYVAQSKPFALVKEWPFEINLAVWTSIACLLFVGIITLAGNSVNGLLPSLLSDYGIGMSQQLVMGFNFFVWLISLLAIAIICFLLKWLIVCGPWKYIKEHSLIIGFFRSCKRKLYALSEIDLTSSMDKTILKYAALNGLIIVLIAVWHISVAILLAMLYSIALFLVAKKRMVQLQADYNTLLSSIQHIISEDFDKISEQDFGVFEASKSELNQLSENFKIAIQEKVKSQKLKTELISNVSHDLKTPLTCIKNYIALLKDDELSLENRHHYLEQLVLYTNRLKNLIDDLFEISKVDSGNITLKKQELDIVALLDQAYMQNEDLLEPKHLQVMKKYSSDKILLELDSDKTYRIFENLFTNIGKYALSNSRVYLTVNESAEAVEIEFSNISEVAMDFSAEEITERFVRGDKSRSKQGSGLGLAIARSFSEAQGANFKITIDCDLFKVRIVFPKGL</sequence>
<reference evidence="16 17" key="1">
    <citation type="submission" date="2018-08" db="EMBL/GenBank/DDBJ databases">
        <title>A genome reference for cultivated species of the human gut microbiota.</title>
        <authorList>
            <person name="Zou Y."/>
            <person name="Xue W."/>
            <person name="Luo G."/>
        </authorList>
    </citation>
    <scope>NUCLEOTIDE SEQUENCE [LARGE SCALE GENOMIC DNA]</scope>
    <source>
        <strain evidence="16 17">AF35-6BH</strain>
    </source>
</reference>
<keyword evidence="10" id="KW-0067">ATP-binding</keyword>
<keyword evidence="7 14" id="KW-0812">Transmembrane</keyword>
<dbReference type="Pfam" id="PF00512">
    <property type="entry name" value="HisKA"/>
    <property type="match status" value="1"/>
</dbReference>
<dbReference type="InterPro" id="IPR003661">
    <property type="entry name" value="HisK_dim/P_dom"/>
</dbReference>
<dbReference type="GO" id="GO:0005524">
    <property type="term" value="F:ATP binding"/>
    <property type="evidence" value="ECO:0007669"/>
    <property type="project" value="UniProtKB-KW"/>
</dbReference>
<evidence type="ECO:0000256" key="10">
    <source>
        <dbReference type="ARBA" id="ARBA00022840"/>
    </source>
</evidence>
<dbReference type="CDD" id="cd00082">
    <property type="entry name" value="HisKA"/>
    <property type="match status" value="1"/>
</dbReference>
<dbReference type="AlphaFoldDB" id="A0A415PIZ4"/>
<dbReference type="SMART" id="SM00388">
    <property type="entry name" value="HisKA"/>
    <property type="match status" value="1"/>
</dbReference>
<dbReference type="SUPFAM" id="SSF55874">
    <property type="entry name" value="ATPase domain of HSP90 chaperone/DNA topoisomerase II/histidine kinase"/>
    <property type="match status" value="1"/>
</dbReference>
<evidence type="ECO:0000256" key="4">
    <source>
        <dbReference type="ARBA" id="ARBA00022475"/>
    </source>
</evidence>
<feature type="transmembrane region" description="Helical" evidence="14">
    <location>
        <begin position="9"/>
        <end position="29"/>
    </location>
</feature>
<dbReference type="InterPro" id="IPR036097">
    <property type="entry name" value="HisK_dim/P_sf"/>
</dbReference>
<keyword evidence="9 16" id="KW-0418">Kinase</keyword>
<evidence type="ECO:0000256" key="1">
    <source>
        <dbReference type="ARBA" id="ARBA00000085"/>
    </source>
</evidence>
<dbReference type="SMART" id="SM00387">
    <property type="entry name" value="HATPase_c"/>
    <property type="match status" value="1"/>
</dbReference>
<proteinExistence type="predicted"/>
<dbReference type="PROSITE" id="PS50109">
    <property type="entry name" value="HIS_KIN"/>
    <property type="match status" value="1"/>
</dbReference>
<organism evidence="16 17">
    <name type="scientific">Amedibacillus dolichus</name>
    <dbReference type="NCBI Taxonomy" id="31971"/>
    <lineage>
        <taxon>Bacteria</taxon>
        <taxon>Bacillati</taxon>
        <taxon>Bacillota</taxon>
        <taxon>Erysipelotrichia</taxon>
        <taxon>Erysipelotrichales</taxon>
        <taxon>Erysipelotrichaceae</taxon>
        <taxon>Amedibacillus</taxon>
    </lineage>
</organism>
<dbReference type="Proteomes" id="UP000284868">
    <property type="component" value="Unassembled WGS sequence"/>
</dbReference>
<keyword evidence="6" id="KW-0808">Transferase</keyword>
<evidence type="ECO:0000256" key="3">
    <source>
        <dbReference type="ARBA" id="ARBA00012438"/>
    </source>
</evidence>
<dbReference type="SUPFAM" id="SSF47384">
    <property type="entry name" value="Homodimeric domain of signal transducing histidine kinase"/>
    <property type="match status" value="1"/>
</dbReference>
<keyword evidence="17" id="KW-1185">Reference proteome</keyword>
<evidence type="ECO:0000256" key="6">
    <source>
        <dbReference type="ARBA" id="ARBA00022679"/>
    </source>
</evidence>
<gene>
    <name evidence="16" type="ORF">DWZ83_04350</name>
</gene>
<dbReference type="EMBL" id="QRPK01000015">
    <property type="protein sequence ID" value="RHM12496.1"/>
    <property type="molecule type" value="Genomic_DNA"/>
</dbReference>
<dbReference type="InterPro" id="IPR036890">
    <property type="entry name" value="HATPase_C_sf"/>
</dbReference>
<keyword evidence="5" id="KW-0597">Phosphoprotein</keyword>
<keyword evidence="12" id="KW-0902">Two-component regulatory system</keyword>
<dbReference type="OrthoDB" id="9792991at2"/>
<comment type="catalytic activity">
    <reaction evidence="1">
        <text>ATP + protein L-histidine = ADP + protein N-phospho-L-histidine.</text>
        <dbReference type="EC" id="2.7.13.3"/>
    </reaction>
</comment>
<name>A0A415PIZ4_9FIRM</name>
<evidence type="ECO:0000256" key="5">
    <source>
        <dbReference type="ARBA" id="ARBA00022553"/>
    </source>
</evidence>
<dbReference type="GO" id="GO:0005886">
    <property type="term" value="C:plasma membrane"/>
    <property type="evidence" value="ECO:0007669"/>
    <property type="project" value="UniProtKB-SubCell"/>
</dbReference>
<keyword evidence="13 14" id="KW-0472">Membrane</keyword>
<evidence type="ECO:0000256" key="7">
    <source>
        <dbReference type="ARBA" id="ARBA00022692"/>
    </source>
</evidence>